<dbReference type="PROSITE" id="PS51192">
    <property type="entry name" value="HELICASE_ATP_BIND_1"/>
    <property type="match status" value="1"/>
</dbReference>
<dbReference type="InterPro" id="IPR049730">
    <property type="entry name" value="SNF2/RAD54-like_C"/>
</dbReference>
<protein>
    <submittedName>
        <fullName evidence="5">DNA helicase</fullName>
    </submittedName>
</protein>
<evidence type="ECO:0000256" key="2">
    <source>
        <dbReference type="SAM" id="MobiDB-lite"/>
    </source>
</evidence>
<feature type="domain" description="Helicase ATP-binding" evidence="3">
    <location>
        <begin position="618"/>
        <end position="780"/>
    </location>
</feature>
<dbReference type="Gene3D" id="3.40.50.300">
    <property type="entry name" value="P-loop containing nucleotide triphosphate hydrolases"/>
    <property type="match status" value="1"/>
</dbReference>
<dbReference type="Pfam" id="PF00271">
    <property type="entry name" value="Helicase_C"/>
    <property type="match status" value="1"/>
</dbReference>
<keyword evidence="1" id="KW-0378">Hydrolase</keyword>
<organism evidence="5 6">
    <name type="scientific">Glutamicibacter ardleyensis</name>
    <dbReference type="NCBI Taxonomy" id="225894"/>
    <lineage>
        <taxon>Bacteria</taxon>
        <taxon>Bacillati</taxon>
        <taxon>Actinomycetota</taxon>
        <taxon>Actinomycetes</taxon>
        <taxon>Micrococcales</taxon>
        <taxon>Micrococcaceae</taxon>
        <taxon>Glutamicibacter</taxon>
    </lineage>
</organism>
<name>A0ABQ2D8T3_9MICC</name>
<dbReference type="GeneID" id="303302709"/>
<evidence type="ECO:0000259" key="3">
    <source>
        <dbReference type="PROSITE" id="PS51192"/>
    </source>
</evidence>
<dbReference type="InterPro" id="IPR000330">
    <property type="entry name" value="SNF2_N"/>
</dbReference>
<dbReference type="PANTHER" id="PTHR10799">
    <property type="entry name" value="SNF2/RAD54 HELICASE FAMILY"/>
    <property type="match status" value="1"/>
</dbReference>
<keyword evidence="5" id="KW-0347">Helicase</keyword>
<dbReference type="GO" id="GO:0004386">
    <property type="term" value="F:helicase activity"/>
    <property type="evidence" value="ECO:0007669"/>
    <property type="project" value="UniProtKB-KW"/>
</dbReference>
<evidence type="ECO:0000259" key="4">
    <source>
        <dbReference type="PROSITE" id="PS51194"/>
    </source>
</evidence>
<keyword evidence="5" id="KW-0067">ATP-binding</keyword>
<dbReference type="SMART" id="SM00490">
    <property type="entry name" value="HELICc"/>
    <property type="match status" value="1"/>
</dbReference>
<feature type="compositionally biased region" description="Basic and acidic residues" evidence="2">
    <location>
        <begin position="102"/>
        <end position="113"/>
    </location>
</feature>
<dbReference type="InterPro" id="IPR014001">
    <property type="entry name" value="Helicase_ATP-bd"/>
</dbReference>
<accession>A0ABQ2D8T3</accession>
<evidence type="ECO:0000313" key="6">
    <source>
        <dbReference type="Proteomes" id="UP000606115"/>
    </source>
</evidence>
<dbReference type="InterPro" id="IPR027417">
    <property type="entry name" value="P-loop_NTPase"/>
</dbReference>
<proteinExistence type="predicted"/>
<dbReference type="Gene3D" id="3.40.50.10810">
    <property type="entry name" value="Tandem AAA-ATPase domain"/>
    <property type="match status" value="1"/>
</dbReference>
<dbReference type="CDD" id="cd18793">
    <property type="entry name" value="SF2_C_SNF"/>
    <property type="match status" value="1"/>
</dbReference>
<feature type="region of interest" description="Disordered" evidence="2">
    <location>
        <begin position="98"/>
        <end position="118"/>
    </location>
</feature>
<sequence>MEYTLTFPDLNGHFAARTMMEGSLIMSSGEVSPYRWVQSTAMSRVYADVADAEVFMQLELIHGKVRYRFNCTAKELEGPCKHVAALGLYLTRNPDEELTVNDDPKLEEHDGDSPRPVPHWQRSLHALLPALETEIETIPLGLLVSIVHEKYRKHDAYDVKVRPAQPGIRSPWVQSGVSWSHLAYDKRFDATQRRVMMDLHGISLRMSESHYYDHWGNDWVTLNMLPGEELGRILKSIRDSGVSVVSAKTKEPINFPLAPAQGLVNFIEDDQGLRLEPKIVAPEGFPTSMIAVGTPPAAAIFCEGNPEKAKSLHLACFEPAITNELIELVRNGPVQIPRDQIPEFNHLFMPRVRRVAPLDSSDGSYQVPEPSRPVLKLQLRHSLNELTGEFSWHYTDAGPRQRAVEQEILHSVLDKVGTEHPLIQSSTGSFASLQLNLSASIDFVLDTLPLLREHPDVQVDEQNAVPDYRMAPGQAVVNIGVGEASNDWFDLNVDIKLAERQIPFVELFSALSAGDDYLVLEDAQVVPINGEEFHALRQLISEAGELAQSTTSGVRMHRLSIDWWQELLALGIIEAQENEWLAAMAKLTGAQGPEHVEVPESFTATLRDYQQQGLNWLDFLRRHQLGGVLADDMGLGKTVQLLAALDKARIEDPQAKYLVVAPTSVVGNWASEAEKFTPQLSTVALGETSTKRRSSVAEVVREAQLVVTSYAIFRLDFEQFEDLGFSVLILDEAQMVKNHVSKGYKQVRQIQIPCKFVVTGTPVENNLLELWALTSLAAPGLLGGLKAFKDNYSKPIASGDGSRMQRLKKRLRPFVLRRTKDQVAKDLPAKTEQVIHVELEPAHRKAYDRRFQRVRQEVLGLVQDVDSNRFKILQSLTLLRQLALDPSLVDEGNGPSAKLELLQSLLEDAVAEGHKILVFSQFTSFLSKARGVALGLGFETGYLDGSTSGARRRQLIEDFGAGKFPVFFISLKSGGFGINLTAADYCILLDPWWNPAAEAQAIDRAHRIGQDKPVYVYRLVAKDTIEDKVLALQAKKTQLFNDVLGDSDQMASATTLDTDDFLALLE</sequence>
<dbReference type="PROSITE" id="PS51194">
    <property type="entry name" value="HELICASE_CTER"/>
    <property type="match status" value="1"/>
</dbReference>
<reference evidence="6" key="1">
    <citation type="journal article" date="2019" name="Int. J. Syst. Evol. Microbiol.">
        <title>The Global Catalogue of Microorganisms (GCM) 10K type strain sequencing project: providing services to taxonomists for standard genome sequencing and annotation.</title>
        <authorList>
            <consortium name="The Broad Institute Genomics Platform"/>
            <consortium name="The Broad Institute Genome Sequencing Center for Infectious Disease"/>
            <person name="Wu L."/>
            <person name="Ma J."/>
        </authorList>
    </citation>
    <scope>NUCLEOTIDE SEQUENCE [LARGE SCALE GENOMIC DNA]</scope>
    <source>
        <strain evidence="6">CGMCC 1.3685</strain>
    </source>
</reference>
<feature type="domain" description="Helicase C-terminal" evidence="4">
    <location>
        <begin position="901"/>
        <end position="1056"/>
    </location>
</feature>
<dbReference type="RefSeq" id="WP_229676936.1">
    <property type="nucleotide sequence ID" value="NZ_BMKX01000001.1"/>
</dbReference>
<evidence type="ECO:0000313" key="5">
    <source>
        <dbReference type="EMBL" id="GGJ47711.1"/>
    </source>
</evidence>
<dbReference type="Pfam" id="PF00176">
    <property type="entry name" value="SNF2-rel_dom"/>
    <property type="match status" value="1"/>
</dbReference>
<dbReference type="EMBL" id="BMKX01000001">
    <property type="protein sequence ID" value="GGJ47711.1"/>
    <property type="molecule type" value="Genomic_DNA"/>
</dbReference>
<gene>
    <name evidence="5" type="ORF">GCM10007173_02940</name>
</gene>
<keyword evidence="5" id="KW-0547">Nucleotide-binding</keyword>
<dbReference type="SUPFAM" id="SSF52540">
    <property type="entry name" value="P-loop containing nucleoside triphosphate hydrolases"/>
    <property type="match status" value="2"/>
</dbReference>
<dbReference type="InterPro" id="IPR038718">
    <property type="entry name" value="SNF2-like_sf"/>
</dbReference>
<keyword evidence="6" id="KW-1185">Reference proteome</keyword>
<evidence type="ECO:0000256" key="1">
    <source>
        <dbReference type="ARBA" id="ARBA00022801"/>
    </source>
</evidence>
<comment type="caution">
    <text evidence="5">The sequence shown here is derived from an EMBL/GenBank/DDBJ whole genome shotgun (WGS) entry which is preliminary data.</text>
</comment>
<dbReference type="InterPro" id="IPR001650">
    <property type="entry name" value="Helicase_C-like"/>
</dbReference>
<dbReference type="SMART" id="SM00487">
    <property type="entry name" value="DEXDc"/>
    <property type="match status" value="1"/>
</dbReference>
<dbReference type="Proteomes" id="UP000606115">
    <property type="component" value="Unassembled WGS sequence"/>
</dbReference>